<dbReference type="Proteomes" id="UP000886339">
    <property type="component" value="Unassembled WGS sequence"/>
</dbReference>
<feature type="non-terminal residue" evidence="2">
    <location>
        <position position="156"/>
    </location>
</feature>
<sequence length="156" mass="17085">MTGLARRLVQENLLDEQAAFEAVEAASREKALLASYLVANKLVAASDVARVASQEFGLPLFDLSVMDLEAAPIKLVDEKLIRQHHALPLFKRGNRLFVAVSDPTNLTGLDEIKFHTGITTEAILVEEDKLNKAIDQALEAADTSMSDLLDEDLDNL</sequence>
<evidence type="ECO:0000259" key="1">
    <source>
        <dbReference type="Pfam" id="PF05157"/>
    </source>
</evidence>
<dbReference type="AlphaFoldDB" id="A0A831WCE6"/>
<name>A0A831WCE6_9GAMM</name>
<dbReference type="InterPro" id="IPR037257">
    <property type="entry name" value="T2SS_E_N_sf"/>
</dbReference>
<dbReference type="SUPFAM" id="SSF160246">
    <property type="entry name" value="EspE N-terminal domain-like"/>
    <property type="match status" value="1"/>
</dbReference>
<proteinExistence type="predicted"/>
<dbReference type="InterPro" id="IPR007831">
    <property type="entry name" value="T2SS_GspE_N"/>
</dbReference>
<accession>A0A831WCE6</accession>
<comment type="caution">
    <text evidence="2">The sequence shown here is derived from an EMBL/GenBank/DDBJ whole genome shotgun (WGS) entry which is preliminary data.</text>
</comment>
<gene>
    <name evidence="2" type="ORF">ENJ12_01995</name>
</gene>
<reference evidence="2" key="1">
    <citation type="journal article" date="2020" name="mSystems">
        <title>Genome- and Community-Level Interaction Insights into Carbon Utilization and Element Cycling Functions of Hydrothermarchaeota in Hydrothermal Sediment.</title>
        <authorList>
            <person name="Zhou Z."/>
            <person name="Liu Y."/>
            <person name="Xu W."/>
            <person name="Pan J."/>
            <person name="Luo Z.H."/>
            <person name="Li M."/>
        </authorList>
    </citation>
    <scope>NUCLEOTIDE SEQUENCE [LARGE SCALE GENOMIC DNA]</scope>
    <source>
        <strain evidence="2">HyVt-458</strain>
    </source>
</reference>
<dbReference type="Gene3D" id="3.30.300.160">
    <property type="entry name" value="Type II secretion system, protein E, N-terminal domain"/>
    <property type="match status" value="1"/>
</dbReference>
<organism evidence="2">
    <name type="scientific">Thiolapillus brandeum</name>
    <dbReference type="NCBI Taxonomy" id="1076588"/>
    <lineage>
        <taxon>Bacteria</taxon>
        <taxon>Pseudomonadati</taxon>
        <taxon>Pseudomonadota</taxon>
        <taxon>Gammaproteobacteria</taxon>
        <taxon>Chromatiales</taxon>
        <taxon>Sedimenticolaceae</taxon>
        <taxon>Thiolapillus</taxon>
    </lineage>
</organism>
<feature type="domain" description="Type II secretion system protein GspE N-terminal" evidence="1">
    <location>
        <begin position="56"/>
        <end position="141"/>
    </location>
</feature>
<dbReference type="EMBL" id="DRLF01000079">
    <property type="protein sequence ID" value="HEC05599.1"/>
    <property type="molecule type" value="Genomic_DNA"/>
</dbReference>
<evidence type="ECO:0000313" key="2">
    <source>
        <dbReference type="EMBL" id="HEC05599.1"/>
    </source>
</evidence>
<dbReference type="Pfam" id="PF05157">
    <property type="entry name" value="MshEN"/>
    <property type="match status" value="1"/>
</dbReference>
<protein>
    <submittedName>
        <fullName evidence="2">Type IV-A pilus assembly ATPase PilB</fullName>
    </submittedName>
</protein>